<dbReference type="Proteomes" id="UP000266723">
    <property type="component" value="Unassembled WGS sequence"/>
</dbReference>
<protein>
    <submittedName>
        <fullName evidence="2">Uncharacterized protein</fullName>
    </submittedName>
</protein>
<evidence type="ECO:0000256" key="1">
    <source>
        <dbReference type="SAM" id="MobiDB-lite"/>
    </source>
</evidence>
<reference evidence="2 3" key="1">
    <citation type="journal article" date="2020" name="BMC Genomics">
        <title>Intraspecific diversification of the crop wild relative Brassica cretica Lam. using demographic model selection.</title>
        <authorList>
            <person name="Kioukis A."/>
            <person name="Michalopoulou V.A."/>
            <person name="Briers L."/>
            <person name="Pirintsos S."/>
            <person name="Studholme D.J."/>
            <person name="Pavlidis P."/>
            <person name="Sarris P.F."/>
        </authorList>
    </citation>
    <scope>NUCLEOTIDE SEQUENCE [LARGE SCALE GENOMIC DNA]</scope>
    <source>
        <strain evidence="3">cv. PFS-1207/04</strain>
    </source>
</reference>
<gene>
    <name evidence="2" type="ORF">DY000_02035178</name>
</gene>
<sequence>MSCGIGNEVVFAIAVQENHQSRITNAIERIANTIRDERAAERTPSARTIGRTPRSESK</sequence>
<name>A0ABQ7DNH4_BRACR</name>
<accession>A0ABQ7DNH4</accession>
<feature type="region of interest" description="Disordered" evidence="1">
    <location>
        <begin position="36"/>
        <end position="58"/>
    </location>
</feature>
<proteinExistence type="predicted"/>
<organism evidence="2 3">
    <name type="scientific">Brassica cretica</name>
    <name type="common">Mustard</name>
    <dbReference type="NCBI Taxonomy" id="69181"/>
    <lineage>
        <taxon>Eukaryota</taxon>
        <taxon>Viridiplantae</taxon>
        <taxon>Streptophyta</taxon>
        <taxon>Embryophyta</taxon>
        <taxon>Tracheophyta</taxon>
        <taxon>Spermatophyta</taxon>
        <taxon>Magnoliopsida</taxon>
        <taxon>eudicotyledons</taxon>
        <taxon>Gunneridae</taxon>
        <taxon>Pentapetalae</taxon>
        <taxon>rosids</taxon>
        <taxon>malvids</taxon>
        <taxon>Brassicales</taxon>
        <taxon>Brassicaceae</taxon>
        <taxon>Brassiceae</taxon>
        <taxon>Brassica</taxon>
    </lineage>
</organism>
<keyword evidence="3" id="KW-1185">Reference proteome</keyword>
<dbReference type="EMBL" id="QGKV02000649">
    <property type="protein sequence ID" value="KAF3579437.1"/>
    <property type="molecule type" value="Genomic_DNA"/>
</dbReference>
<evidence type="ECO:0000313" key="3">
    <source>
        <dbReference type="Proteomes" id="UP000266723"/>
    </source>
</evidence>
<comment type="caution">
    <text evidence="2">The sequence shown here is derived from an EMBL/GenBank/DDBJ whole genome shotgun (WGS) entry which is preliminary data.</text>
</comment>
<evidence type="ECO:0000313" key="2">
    <source>
        <dbReference type="EMBL" id="KAF3579437.1"/>
    </source>
</evidence>